<protein>
    <submittedName>
        <fullName evidence="1">Uncharacterized protein</fullName>
    </submittedName>
</protein>
<dbReference type="EMBL" id="MU838997">
    <property type="protein sequence ID" value="KAK1772725.1"/>
    <property type="molecule type" value="Genomic_DNA"/>
</dbReference>
<gene>
    <name evidence="1" type="ORF">QBC33DRAFT_583844</name>
</gene>
<dbReference type="GeneID" id="85314572"/>
<comment type="caution">
    <text evidence="1">The sequence shown here is derived from an EMBL/GenBank/DDBJ whole genome shotgun (WGS) entry which is preliminary data.</text>
</comment>
<evidence type="ECO:0000313" key="1">
    <source>
        <dbReference type="EMBL" id="KAK1772725.1"/>
    </source>
</evidence>
<evidence type="ECO:0000313" key="2">
    <source>
        <dbReference type="Proteomes" id="UP001244011"/>
    </source>
</evidence>
<accession>A0AAJ0FU27</accession>
<proteinExistence type="predicted"/>
<dbReference type="AlphaFoldDB" id="A0AAJ0FU27"/>
<dbReference type="RefSeq" id="XP_060288938.1">
    <property type="nucleotide sequence ID" value="XM_060431385.1"/>
</dbReference>
<name>A0AAJ0FU27_9PEZI</name>
<keyword evidence="2" id="KW-1185">Reference proteome</keyword>
<sequence length="96" mass="10596">MSTINLPTMFRNMEPVLVKDQSGILLNRGDAAPLKLSEAGKQSILLDEEVQAAIQEQETIRAAILEKHPSPSAAAGKINPLWEEYKKVDLSRKSLI</sequence>
<dbReference type="Proteomes" id="UP001244011">
    <property type="component" value="Unassembled WGS sequence"/>
</dbReference>
<organism evidence="1 2">
    <name type="scientific">Phialemonium atrogriseum</name>
    <dbReference type="NCBI Taxonomy" id="1093897"/>
    <lineage>
        <taxon>Eukaryota</taxon>
        <taxon>Fungi</taxon>
        <taxon>Dikarya</taxon>
        <taxon>Ascomycota</taxon>
        <taxon>Pezizomycotina</taxon>
        <taxon>Sordariomycetes</taxon>
        <taxon>Sordariomycetidae</taxon>
        <taxon>Cephalothecales</taxon>
        <taxon>Cephalothecaceae</taxon>
        <taxon>Phialemonium</taxon>
    </lineage>
</organism>
<reference evidence="1" key="1">
    <citation type="submission" date="2023-06" db="EMBL/GenBank/DDBJ databases">
        <title>Genome-scale phylogeny and comparative genomics of the fungal order Sordariales.</title>
        <authorList>
            <consortium name="Lawrence Berkeley National Laboratory"/>
            <person name="Hensen N."/>
            <person name="Bonometti L."/>
            <person name="Westerberg I."/>
            <person name="Brannstrom I.O."/>
            <person name="Guillou S."/>
            <person name="Cros-Aarteil S."/>
            <person name="Calhoun S."/>
            <person name="Haridas S."/>
            <person name="Kuo A."/>
            <person name="Mondo S."/>
            <person name="Pangilinan J."/>
            <person name="Riley R."/>
            <person name="Labutti K."/>
            <person name="Andreopoulos B."/>
            <person name="Lipzen A."/>
            <person name="Chen C."/>
            <person name="Yanf M."/>
            <person name="Daum C."/>
            <person name="Ng V."/>
            <person name="Clum A."/>
            <person name="Steindorff A."/>
            <person name="Ohm R."/>
            <person name="Martin F."/>
            <person name="Silar P."/>
            <person name="Natvig D."/>
            <person name="Lalanne C."/>
            <person name="Gautier V."/>
            <person name="Ament-Velasquez S.L."/>
            <person name="Kruys A."/>
            <person name="Hutchinson M.I."/>
            <person name="Powell A.J."/>
            <person name="Barry K."/>
            <person name="Miller A.N."/>
            <person name="Grigoriev I.V."/>
            <person name="Debuchy R."/>
            <person name="Gladieux P."/>
            <person name="Thoren M.H."/>
            <person name="Johannesson H."/>
        </authorList>
    </citation>
    <scope>NUCLEOTIDE SEQUENCE</scope>
    <source>
        <strain evidence="1">8032-3</strain>
    </source>
</reference>